<evidence type="ECO:0000256" key="8">
    <source>
        <dbReference type="SAM" id="Coils"/>
    </source>
</evidence>
<dbReference type="Pfam" id="PF00929">
    <property type="entry name" value="RNase_T"/>
    <property type="match status" value="1"/>
</dbReference>
<sequence length="748" mass="83415">MNIKCIHVHCTCIHYFFYNCTAVPNISNATREEEVSYEGNQTRSSEDWREGRRIVELDVLATGLRACLKCGLPLQLGHTIDIQTYGLGCLLKVQCFNTICMHVNSVPTGKRHDRVWDVNSKLATALVHSGLGERQANSFLSELNIPAFSYKLVSARLREVGNVVEEVAKESTNEALEKELAAVEQKKGKLVVAVDAGWQKRGSGRAYDSKSGHCSMVGPETGKKINYSVRSKDCRVCSRAESRNESPREHACYRNWEGSSKGMEADMVIEMVKDVQSKGCTVAALVGDEDSTTIGRVRANISNSIEKISDRNHLKKILGNSLYSLKKNHPVLTVKIIKYLQSCFNYIIAQGEGNPEQIAKDLNALSKHPFGDHQCCSSRWCKFLSNPKSVFKSFPQGKPLSGASLQKSLENVFEGYAKNSIKLSTVGSTQANESFNRMVSAKAPKHVHYSSSGNLNYRVAASVAQKNTGHRYLVNVNKKLGLSPGYHTQRLARLRDYQRSKQRALATTRAFKRKRLEKKAKMHQKLASAEVREGVSYQTGCSLDAAISDDIQSIPAPVITPEYLPLEPKTLNDSCMTYFDVETTGLGRDSHIIQLSAVNSQNTKFNRYIKPARPILPQASEVTGLKFQNGKMYHDDREVQSIGISNALKAFILFLKEIHNTVLVGHNSKIFDVPILITALEKNGLLNNFMSSVKGFIDTLPLFKECIPNQPSYSQPKIYNTLFGELYSAHDSMEDVVALRRLFEKNIT</sequence>
<dbReference type="CDD" id="cd06127">
    <property type="entry name" value="DEDDh"/>
    <property type="match status" value="1"/>
</dbReference>
<proteinExistence type="inferred from homology"/>
<keyword evidence="3" id="KW-0479">Metal-binding</keyword>
<evidence type="ECO:0000313" key="10">
    <source>
        <dbReference type="EMBL" id="VDI66019.1"/>
    </source>
</evidence>
<dbReference type="SUPFAM" id="SSF53098">
    <property type="entry name" value="Ribonuclease H-like"/>
    <property type="match status" value="1"/>
</dbReference>
<dbReference type="GO" id="GO:0003676">
    <property type="term" value="F:nucleic acid binding"/>
    <property type="evidence" value="ECO:0007669"/>
    <property type="project" value="InterPro"/>
</dbReference>
<dbReference type="GO" id="GO:0008296">
    <property type="term" value="F:3'-5'-DNA exonuclease activity"/>
    <property type="evidence" value="ECO:0007669"/>
    <property type="project" value="TreeGrafter"/>
</dbReference>
<evidence type="ECO:0000256" key="5">
    <source>
        <dbReference type="ARBA" id="ARBA00022839"/>
    </source>
</evidence>
<organism evidence="10 11">
    <name type="scientific">Mytilus galloprovincialis</name>
    <name type="common">Mediterranean mussel</name>
    <dbReference type="NCBI Taxonomy" id="29158"/>
    <lineage>
        <taxon>Eukaryota</taxon>
        <taxon>Metazoa</taxon>
        <taxon>Spiralia</taxon>
        <taxon>Lophotrochozoa</taxon>
        <taxon>Mollusca</taxon>
        <taxon>Bivalvia</taxon>
        <taxon>Autobranchia</taxon>
        <taxon>Pteriomorphia</taxon>
        <taxon>Mytilida</taxon>
        <taxon>Mytiloidea</taxon>
        <taxon>Mytilidae</taxon>
        <taxon>Mytilinae</taxon>
        <taxon>Mytilus</taxon>
    </lineage>
</organism>
<evidence type="ECO:0000256" key="3">
    <source>
        <dbReference type="ARBA" id="ARBA00022723"/>
    </source>
</evidence>
<evidence type="ECO:0000259" key="9">
    <source>
        <dbReference type="SMART" id="SM00479"/>
    </source>
</evidence>
<dbReference type="EMBL" id="UYJE01008671">
    <property type="protein sequence ID" value="VDI66019.1"/>
    <property type="molecule type" value="Genomic_DNA"/>
</dbReference>
<dbReference type="InterPro" id="IPR049012">
    <property type="entry name" value="Mutator_transp_dom"/>
</dbReference>
<dbReference type="InterPro" id="IPR040393">
    <property type="entry name" value="TREX1/2"/>
</dbReference>
<dbReference type="InterPro" id="IPR013520">
    <property type="entry name" value="Ribonucl_H"/>
</dbReference>
<dbReference type="AlphaFoldDB" id="A0A8B6GMJ3"/>
<name>A0A8B6GMJ3_MYTGA</name>
<keyword evidence="5" id="KW-0269">Exonuclease</keyword>
<feature type="coiled-coil region" evidence="8">
    <location>
        <begin position="166"/>
        <end position="193"/>
    </location>
</feature>
<keyword evidence="8" id="KW-0175">Coiled coil</keyword>
<comment type="caution">
    <text evidence="10">The sequence shown here is derived from an EMBL/GenBank/DDBJ whole genome shotgun (WGS) entry which is preliminary data.</text>
</comment>
<comment type="cofactor">
    <cofactor evidence="1">
        <name>Mg(2+)</name>
        <dbReference type="ChEBI" id="CHEBI:18420"/>
    </cofactor>
</comment>
<evidence type="ECO:0000256" key="7">
    <source>
        <dbReference type="ARBA" id="ARBA00025769"/>
    </source>
</evidence>
<dbReference type="GO" id="GO:0046872">
    <property type="term" value="F:metal ion binding"/>
    <property type="evidence" value="ECO:0007669"/>
    <property type="project" value="UniProtKB-KW"/>
</dbReference>
<dbReference type="OrthoDB" id="6126764at2759"/>
<feature type="domain" description="Exonuclease" evidence="9">
    <location>
        <begin position="575"/>
        <end position="748"/>
    </location>
</feature>
<dbReference type="GO" id="GO:0005737">
    <property type="term" value="C:cytoplasm"/>
    <property type="evidence" value="ECO:0007669"/>
    <property type="project" value="TreeGrafter"/>
</dbReference>
<dbReference type="InterPro" id="IPR036397">
    <property type="entry name" value="RNaseH_sf"/>
</dbReference>
<keyword evidence="2" id="KW-0540">Nuclease</keyword>
<evidence type="ECO:0000313" key="11">
    <source>
        <dbReference type="Proteomes" id="UP000596742"/>
    </source>
</evidence>
<dbReference type="Proteomes" id="UP000596742">
    <property type="component" value="Unassembled WGS sequence"/>
</dbReference>
<comment type="similarity">
    <text evidence="7">Belongs to the exonuclease superfamily. TREX family.</text>
</comment>
<keyword evidence="6" id="KW-0460">Magnesium</keyword>
<gene>
    <name evidence="10" type="ORF">MGAL_10B075813</name>
</gene>
<accession>A0A8B6GMJ3</accession>
<evidence type="ECO:0000256" key="2">
    <source>
        <dbReference type="ARBA" id="ARBA00022722"/>
    </source>
</evidence>
<dbReference type="GO" id="GO:0006308">
    <property type="term" value="P:DNA catabolic process"/>
    <property type="evidence" value="ECO:0007669"/>
    <property type="project" value="TreeGrafter"/>
</dbReference>
<keyword evidence="11" id="KW-1185">Reference proteome</keyword>
<dbReference type="Pfam" id="PF20700">
    <property type="entry name" value="Mutator"/>
    <property type="match status" value="1"/>
</dbReference>
<evidence type="ECO:0000256" key="1">
    <source>
        <dbReference type="ARBA" id="ARBA00001946"/>
    </source>
</evidence>
<dbReference type="PANTHER" id="PTHR13058:SF22">
    <property type="entry name" value="EXODEOXYRIBONUCLEASE III"/>
    <property type="match status" value="1"/>
</dbReference>
<evidence type="ECO:0000256" key="4">
    <source>
        <dbReference type="ARBA" id="ARBA00022801"/>
    </source>
</evidence>
<dbReference type="InterPro" id="IPR012337">
    <property type="entry name" value="RNaseH-like_sf"/>
</dbReference>
<dbReference type="PANTHER" id="PTHR13058">
    <property type="entry name" value="THREE PRIME REPAIR EXONUCLEASE 1, 2"/>
    <property type="match status" value="1"/>
</dbReference>
<dbReference type="Gene3D" id="3.30.420.10">
    <property type="entry name" value="Ribonuclease H-like superfamily/Ribonuclease H"/>
    <property type="match status" value="1"/>
</dbReference>
<protein>
    <recommendedName>
        <fullName evidence="9">Exonuclease domain-containing protein</fullName>
    </recommendedName>
</protein>
<dbReference type="SMART" id="SM00479">
    <property type="entry name" value="EXOIII"/>
    <property type="match status" value="1"/>
</dbReference>
<keyword evidence="4" id="KW-0378">Hydrolase</keyword>
<evidence type="ECO:0000256" key="6">
    <source>
        <dbReference type="ARBA" id="ARBA00022842"/>
    </source>
</evidence>
<reference evidence="10" key="1">
    <citation type="submission" date="2018-11" db="EMBL/GenBank/DDBJ databases">
        <authorList>
            <person name="Alioto T."/>
            <person name="Alioto T."/>
        </authorList>
    </citation>
    <scope>NUCLEOTIDE SEQUENCE</scope>
</reference>